<reference evidence="1" key="1">
    <citation type="journal article" date="2023" name="Mol. Phylogenet. Evol.">
        <title>Genome-scale phylogeny and comparative genomics of the fungal order Sordariales.</title>
        <authorList>
            <person name="Hensen N."/>
            <person name="Bonometti L."/>
            <person name="Westerberg I."/>
            <person name="Brannstrom I.O."/>
            <person name="Guillou S."/>
            <person name="Cros-Aarteil S."/>
            <person name="Calhoun S."/>
            <person name="Haridas S."/>
            <person name="Kuo A."/>
            <person name="Mondo S."/>
            <person name="Pangilinan J."/>
            <person name="Riley R."/>
            <person name="LaButti K."/>
            <person name="Andreopoulos B."/>
            <person name="Lipzen A."/>
            <person name="Chen C."/>
            <person name="Yan M."/>
            <person name="Daum C."/>
            <person name="Ng V."/>
            <person name="Clum A."/>
            <person name="Steindorff A."/>
            <person name="Ohm R.A."/>
            <person name="Martin F."/>
            <person name="Silar P."/>
            <person name="Natvig D.O."/>
            <person name="Lalanne C."/>
            <person name="Gautier V."/>
            <person name="Ament-Velasquez S.L."/>
            <person name="Kruys A."/>
            <person name="Hutchinson M.I."/>
            <person name="Powell A.J."/>
            <person name="Barry K."/>
            <person name="Miller A.N."/>
            <person name="Grigoriev I.V."/>
            <person name="Debuchy R."/>
            <person name="Gladieux P."/>
            <person name="Hiltunen Thoren M."/>
            <person name="Johannesson H."/>
        </authorList>
    </citation>
    <scope>NUCLEOTIDE SEQUENCE</scope>
    <source>
        <strain evidence="1">CBS 232.78</strain>
    </source>
</reference>
<evidence type="ECO:0008006" key="3">
    <source>
        <dbReference type="Google" id="ProtNLM"/>
    </source>
</evidence>
<keyword evidence="2" id="KW-1185">Reference proteome</keyword>
<protein>
    <recommendedName>
        <fullName evidence="3">HTH psq-type domain-containing protein</fullName>
    </recommendedName>
</protein>
<accession>A0AAE0K4M5</accession>
<dbReference type="AlphaFoldDB" id="A0AAE0K4M5"/>
<comment type="caution">
    <text evidence="1">The sequence shown here is derived from an EMBL/GenBank/DDBJ whole genome shotgun (WGS) entry which is preliminary data.</text>
</comment>
<evidence type="ECO:0000313" key="2">
    <source>
        <dbReference type="Proteomes" id="UP001285441"/>
    </source>
</evidence>
<dbReference type="Proteomes" id="UP001285441">
    <property type="component" value="Unassembled WGS sequence"/>
</dbReference>
<dbReference type="EMBL" id="JAULSW010000009">
    <property type="protein sequence ID" value="KAK3369874.1"/>
    <property type="molecule type" value="Genomic_DNA"/>
</dbReference>
<organism evidence="1 2">
    <name type="scientific">Podospora didyma</name>
    <dbReference type="NCBI Taxonomy" id="330526"/>
    <lineage>
        <taxon>Eukaryota</taxon>
        <taxon>Fungi</taxon>
        <taxon>Dikarya</taxon>
        <taxon>Ascomycota</taxon>
        <taxon>Pezizomycotina</taxon>
        <taxon>Sordariomycetes</taxon>
        <taxon>Sordariomycetidae</taxon>
        <taxon>Sordariales</taxon>
        <taxon>Podosporaceae</taxon>
        <taxon>Podospora</taxon>
    </lineage>
</organism>
<name>A0AAE0K4M5_9PEZI</name>
<evidence type="ECO:0000313" key="1">
    <source>
        <dbReference type="EMBL" id="KAK3369874.1"/>
    </source>
</evidence>
<reference evidence="1" key="2">
    <citation type="submission" date="2023-06" db="EMBL/GenBank/DDBJ databases">
        <authorList>
            <consortium name="Lawrence Berkeley National Laboratory"/>
            <person name="Haridas S."/>
            <person name="Hensen N."/>
            <person name="Bonometti L."/>
            <person name="Westerberg I."/>
            <person name="Brannstrom I.O."/>
            <person name="Guillou S."/>
            <person name="Cros-Aarteil S."/>
            <person name="Calhoun S."/>
            <person name="Kuo A."/>
            <person name="Mondo S."/>
            <person name="Pangilinan J."/>
            <person name="Riley R."/>
            <person name="LaButti K."/>
            <person name="Andreopoulos B."/>
            <person name="Lipzen A."/>
            <person name="Chen C."/>
            <person name="Yanf M."/>
            <person name="Daum C."/>
            <person name="Ng V."/>
            <person name="Clum A."/>
            <person name="Steindorff A."/>
            <person name="Ohm R."/>
            <person name="Martin F."/>
            <person name="Silar P."/>
            <person name="Natvig D."/>
            <person name="Lalanne C."/>
            <person name="Gautier V."/>
            <person name="Ament-velasquez S.L."/>
            <person name="Kruys A."/>
            <person name="Hutchinson M.I."/>
            <person name="Powell A.J."/>
            <person name="Barry K."/>
            <person name="Miller A.N."/>
            <person name="Grigoriev I.V."/>
            <person name="Debuchy R."/>
            <person name="Gladieux P."/>
            <person name="Thoren M.H."/>
            <person name="Johannesson H."/>
        </authorList>
    </citation>
    <scope>NUCLEOTIDE SEQUENCE</scope>
    <source>
        <strain evidence="1">CBS 232.78</strain>
    </source>
</reference>
<sequence length="169" mass="18650">MDSVREHLIDEAIFEAEQGLSQRVTAAKYSIALGTLNYRIHGKKARSEAFKHHPLSPVQESFIADWALNEEGAVFGPLKSYFREATKALAGFTAAAAINERRFLYCYRDALTLGTGSSDIRSGFRETGIWPYKPEKVMGDPEAVLDHDALTATPPRPQEAHLTTASSPI</sequence>
<gene>
    <name evidence="1" type="ORF">B0H63DRAFT_564158</name>
</gene>
<proteinExistence type="predicted"/>